<organism evidence="3 4">
    <name type="scientific">Tritrichomonas musculus</name>
    <dbReference type="NCBI Taxonomy" id="1915356"/>
    <lineage>
        <taxon>Eukaryota</taxon>
        <taxon>Metamonada</taxon>
        <taxon>Parabasalia</taxon>
        <taxon>Tritrichomonadida</taxon>
        <taxon>Tritrichomonadidae</taxon>
        <taxon>Tritrichomonas</taxon>
    </lineage>
</organism>
<feature type="coiled-coil region" evidence="1">
    <location>
        <begin position="934"/>
        <end position="989"/>
    </location>
</feature>
<dbReference type="EMBL" id="JAPFFF010000001">
    <property type="protein sequence ID" value="KAK8900162.1"/>
    <property type="molecule type" value="Genomic_DNA"/>
</dbReference>
<feature type="compositionally biased region" description="Low complexity" evidence="2">
    <location>
        <begin position="472"/>
        <end position="489"/>
    </location>
</feature>
<keyword evidence="1" id="KW-0175">Coiled coil</keyword>
<name>A0ABR2LAA5_9EUKA</name>
<dbReference type="Proteomes" id="UP001470230">
    <property type="component" value="Unassembled WGS sequence"/>
</dbReference>
<feature type="coiled-coil region" evidence="1">
    <location>
        <begin position="770"/>
        <end position="807"/>
    </location>
</feature>
<feature type="compositionally biased region" description="Polar residues" evidence="2">
    <location>
        <begin position="317"/>
        <end position="327"/>
    </location>
</feature>
<sequence>MKQKKQRVKLFNPLTEEVETILSKIKHNLTSCPLPSDIEDLVQSIFNTLLDSIPDINPDADFNNVTSSNNQILDKKKNKFFNSINFDGFWAEWLKFRASVWSLSSISVVDDIYESYIKERIEELKIIIDNVENQEQLTAPVIKHEFMQAKDLVDKAFLNLQNIIFNEITNFDDFDDDDDKTTIQKKEKERISNLMSHRTQIRRIKDDFTSRYKNFFQLSSQERSITDVQHRRCISIIEEMLNALNKLEKQRDNFYSLKGDLYSAEQDLSTKIIPKPKNVSVVFIYEDQDENIILPEDAESENAEIFINNFLSSRNNSPYNSPLTSPDNKSPQQNSKKNSEQSNSNNNNNNNSNVVTPIKKNERTWKTPEPQAPPVRIQPLNLHELSSMPDSFKDLSKRFNTSDSESQSTPSSPDNKKAFKQQQKKKQNINSKRPQPPQNKKREKTVTFVKEKPQTSTIQKDKHAATMPPPSIINTKSNNNNNSKKPSPNAAQTAVNNSNSMNQQPQQKQQQQPPQQSILKESDNIKEETSRNQDIPQEDRGESQSTSSYTSDNEDPATVSNISKVKPSSHPSDDIMARINKHHERIKNGADSSSPKEKSEKSSPKNSEKGKKATDPVVLYQQQQQQQQKIKQQAATASGRFSSSFLRPKRLSADTKSISSSSNVFSSSSPLNHSLDNLTFKSKTEVERHRHSLTPKKSHMQTKHVHFSTSSSSAPASPTPQSRSQSTSASVSPGLQSNNRNREAVVDEEFEEEEEEENVANYEVDDRDEITKLKDDYESLNIQLNVYSEENKELQAANEEIPFLKKKLCFYEELEMFYDDEVQRLIQTQESLSSKLKKKTKDESAYLENSRLHREKDQLFAKLQSVQKELSAITSRNTSSKELLLMLHQEKEKNDKLSRQIREMSEKVHSNLNNDEKRELFEAKSESLKQQIQMQNLNLKIIHLKSKVKRYKIRLNSNDSSQAKESKIVENLENEIAAIRNSFESIQDLRFSQQDQLFKEQTKNAFLQSTIAKLKQKIGNPRFDIESDVMNELREKIQENFALKDENEKVKSTLFELYHLICGEALTDNVDDVTILLDGIRQHLVLEEMKK</sequence>
<keyword evidence="4" id="KW-1185">Reference proteome</keyword>
<reference evidence="3 4" key="1">
    <citation type="submission" date="2024-04" db="EMBL/GenBank/DDBJ databases">
        <title>Tritrichomonas musculus Genome.</title>
        <authorList>
            <person name="Alves-Ferreira E."/>
            <person name="Grigg M."/>
            <person name="Lorenzi H."/>
            <person name="Galac M."/>
        </authorList>
    </citation>
    <scope>NUCLEOTIDE SEQUENCE [LARGE SCALE GENOMIC DNA]</scope>
    <source>
        <strain evidence="3 4">EAF2021</strain>
    </source>
</reference>
<evidence type="ECO:0000313" key="4">
    <source>
        <dbReference type="Proteomes" id="UP001470230"/>
    </source>
</evidence>
<protein>
    <submittedName>
        <fullName evidence="3">Uncharacterized protein</fullName>
    </submittedName>
</protein>
<feature type="compositionally biased region" description="Low complexity" evidence="2">
    <location>
        <begin position="708"/>
        <end position="733"/>
    </location>
</feature>
<evidence type="ECO:0000256" key="2">
    <source>
        <dbReference type="SAM" id="MobiDB-lite"/>
    </source>
</evidence>
<feature type="coiled-coil region" evidence="1">
    <location>
        <begin position="849"/>
        <end position="907"/>
    </location>
</feature>
<feature type="region of interest" description="Disordered" evidence="2">
    <location>
        <begin position="317"/>
        <end position="356"/>
    </location>
</feature>
<feature type="compositionally biased region" description="Low complexity" evidence="2">
    <location>
        <begin position="503"/>
        <end position="516"/>
    </location>
</feature>
<evidence type="ECO:0000313" key="3">
    <source>
        <dbReference type="EMBL" id="KAK8900162.1"/>
    </source>
</evidence>
<comment type="caution">
    <text evidence="3">The sequence shown here is derived from an EMBL/GenBank/DDBJ whole genome shotgun (WGS) entry which is preliminary data.</text>
</comment>
<feature type="compositionally biased region" description="Basic and acidic residues" evidence="2">
    <location>
        <begin position="449"/>
        <end position="464"/>
    </location>
</feature>
<feature type="compositionally biased region" description="Low complexity" evidence="2">
    <location>
        <begin position="328"/>
        <end position="353"/>
    </location>
</feature>
<feature type="compositionally biased region" description="Low complexity" evidence="2">
    <location>
        <begin position="657"/>
        <end position="678"/>
    </location>
</feature>
<feature type="compositionally biased region" description="Basic and acidic residues" evidence="2">
    <location>
        <begin position="520"/>
        <end position="542"/>
    </location>
</feature>
<feature type="region of interest" description="Disordered" evidence="2">
    <location>
        <begin position="387"/>
        <end position="758"/>
    </location>
</feature>
<feature type="compositionally biased region" description="Basic residues" evidence="2">
    <location>
        <begin position="689"/>
        <end position="706"/>
    </location>
</feature>
<feature type="compositionally biased region" description="Basic residues" evidence="2">
    <location>
        <begin position="418"/>
        <end position="427"/>
    </location>
</feature>
<feature type="compositionally biased region" description="Low complexity" evidence="2">
    <location>
        <begin position="621"/>
        <end position="633"/>
    </location>
</feature>
<feature type="compositionally biased region" description="Acidic residues" evidence="2">
    <location>
        <begin position="746"/>
        <end position="758"/>
    </location>
</feature>
<proteinExistence type="predicted"/>
<accession>A0ABR2LAA5</accession>
<feature type="compositionally biased region" description="Polar residues" evidence="2">
    <location>
        <begin position="490"/>
        <end position="502"/>
    </location>
</feature>
<feature type="compositionally biased region" description="Basic and acidic residues" evidence="2">
    <location>
        <begin position="594"/>
        <end position="614"/>
    </location>
</feature>
<evidence type="ECO:0000256" key="1">
    <source>
        <dbReference type="SAM" id="Coils"/>
    </source>
</evidence>
<feature type="compositionally biased region" description="Polar residues" evidence="2">
    <location>
        <begin position="634"/>
        <end position="645"/>
    </location>
</feature>
<feature type="compositionally biased region" description="Low complexity" evidence="2">
    <location>
        <begin position="401"/>
        <end position="413"/>
    </location>
</feature>
<gene>
    <name evidence="3" type="ORF">M9Y10_002485</name>
</gene>